<evidence type="ECO:0000256" key="7">
    <source>
        <dbReference type="PROSITE-ProRule" id="PRU00169"/>
    </source>
</evidence>
<reference evidence="10" key="1">
    <citation type="submission" date="2021-03" db="EMBL/GenBank/DDBJ databases">
        <title>Taxonomic study of Clostridium polyendosporum from meadow-gley soil under rice.</title>
        <authorList>
            <person name="Kobayashi H."/>
            <person name="Tanizawa Y."/>
            <person name="Yagura M."/>
        </authorList>
    </citation>
    <scope>NUCLEOTIDE SEQUENCE</scope>
    <source>
        <strain evidence="10">JCM 30710</strain>
    </source>
</reference>
<dbReference type="SUPFAM" id="SSF46894">
    <property type="entry name" value="C-terminal effector domain of the bipartite response regulators"/>
    <property type="match status" value="1"/>
</dbReference>
<keyword evidence="11" id="KW-1185">Reference proteome</keyword>
<dbReference type="PANTHER" id="PTHR43214">
    <property type="entry name" value="TWO-COMPONENT RESPONSE REGULATOR"/>
    <property type="match status" value="1"/>
</dbReference>
<dbReference type="PRINTS" id="PR00038">
    <property type="entry name" value="HTHLUXR"/>
</dbReference>
<keyword evidence="2 7" id="KW-0597">Phosphoprotein</keyword>
<evidence type="ECO:0000256" key="1">
    <source>
        <dbReference type="ARBA" id="ARBA00018672"/>
    </source>
</evidence>
<dbReference type="RefSeq" id="WP_212903442.1">
    <property type="nucleotide sequence ID" value="NZ_BOPZ01000009.1"/>
</dbReference>
<dbReference type="GO" id="GO:0003677">
    <property type="term" value="F:DNA binding"/>
    <property type="evidence" value="ECO:0007669"/>
    <property type="project" value="UniProtKB-KW"/>
</dbReference>
<evidence type="ECO:0000256" key="6">
    <source>
        <dbReference type="ARBA" id="ARBA00024867"/>
    </source>
</evidence>
<sequence length="206" mass="23464">MKLLIVDSQPMIRNGLKAMLECSEENFEVFESGNIIEAISIIRKENPDLVLVDIELGGKSGLDLIKEGKRILRNCKYIILAEYISEMEFLQAEEYGVDGYILKEAYGDEILYAVKCILRGKKYYDSGIISHSRNNKAIKLFNQLTEREKEIVVELAKGLSNKEIGQNLLISESTVKKHVSNILTKLNLSHRCQVIHFIYAANIIRN</sequence>
<dbReference type="InterPro" id="IPR011006">
    <property type="entry name" value="CheY-like_superfamily"/>
</dbReference>
<dbReference type="CDD" id="cd17535">
    <property type="entry name" value="REC_NarL-like"/>
    <property type="match status" value="1"/>
</dbReference>
<evidence type="ECO:0000313" key="11">
    <source>
        <dbReference type="Proteomes" id="UP000679179"/>
    </source>
</evidence>
<feature type="domain" description="HTH luxR-type" evidence="8">
    <location>
        <begin position="137"/>
        <end position="202"/>
    </location>
</feature>
<name>A0A919RY76_9CLOT</name>
<feature type="modified residue" description="4-aspartylphosphate" evidence="7">
    <location>
        <position position="53"/>
    </location>
</feature>
<dbReference type="InterPro" id="IPR016032">
    <property type="entry name" value="Sig_transdc_resp-reg_C-effctor"/>
</dbReference>
<feature type="domain" description="Response regulatory" evidence="9">
    <location>
        <begin position="2"/>
        <end position="118"/>
    </location>
</feature>
<evidence type="ECO:0000256" key="3">
    <source>
        <dbReference type="ARBA" id="ARBA00023015"/>
    </source>
</evidence>
<dbReference type="PROSITE" id="PS00622">
    <property type="entry name" value="HTH_LUXR_1"/>
    <property type="match status" value="1"/>
</dbReference>
<evidence type="ECO:0000313" key="10">
    <source>
        <dbReference type="EMBL" id="GIM28715.1"/>
    </source>
</evidence>
<dbReference type="Pfam" id="PF00196">
    <property type="entry name" value="GerE"/>
    <property type="match status" value="1"/>
</dbReference>
<dbReference type="InterPro" id="IPR058245">
    <property type="entry name" value="NreC/VraR/RcsB-like_REC"/>
</dbReference>
<evidence type="ECO:0000256" key="2">
    <source>
        <dbReference type="ARBA" id="ARBA00022553"/>
    </source>
</evidence>
<comment type="caution">
    <text evidence="10">The sequence shown here is derived from an EMBL/GenBank/DDBJ whole genome shotgun (WGS) entry which is preliminary data.</text>
</comment>
<dbReference type="GO" id="GO:0006355">
    <property type="term" value="P:regulation of DNA-templated transcription"/>
    <property type="evidence" value="ECO:0007669"/>
    <property type="project" value="InterPro"/>
</dbReference>
<proteinExistence type="predicted"/>
<keyword evidence="4 10" id="KW-0238">DNA-binding</keyword>
<dbReference type="PROSITE" id="PS50110">
    <property type="entry name" value="RESPONSE_REGULATORY"/>
    <property type="match status" value="1"/>
</dbReference>
<evidence type="ECO:0000259" key="9">
    <source>
        <dbReference type="PROSITE" id="PS50110"/>
    </source>
</evidence>
<dbReference type="InterPro" id="IPR001789">
    <property type="entry name" value="Sig_transdc_resp-reg_receiver"/>
</dbReference>
<comment type="function">
    <text evidence="6">May play the central regulatory role in sporulation. It may be an element of the effector pathway responsible for the activation of sporulation genes in response to nutritional stress. Spo0A may act in concert with spo0H (a sigma factor) to control the expression of some genes that are critical to the sporulation process.</text>
</comment>
<dbReference type="SMART" id="SM00448">
    <property type="entry name" value="REC"/>
    <property type="match status" value="1"/>
</dbReference>
<gene>
    <name evidence="10" type="ORF">CPJCM30710_13810</name>
</gene>
<dbReference type="EMBL" id="BOPZ01000009">
    <property type="protein sequence ID" value="GIM28715.1"/>
    <property type="molecule type" value="Genomic_DNA"/>
</dbReference>
<dbReference type="AlphaFoldDB" id="A0A919RY76"/>
<dbReference type="SMART" id="SM00421">
    <property type="entry name" value="HTH_LUXR"/>
    <property type="match status" value="1"/>
</dbReference>
<dbReference type="InterPro" id="IPR039420">
    <property type="entry name" value="WalR-like"/>
</dbReference>
<dbReference type="Proteomes" id="UP000679179">
    <property type="component" value="Unassembled WGS sequence"/>
</dbReference>
<dbReference type="PROSITE" id="PS50043">
    <property type="entry name" value="HTH_LUXR_2"/>
    <property type="match status" value="1"/>
</dbReference>
<dbReference type="GO" id="GO:0000160">
    <property type="term" value="P:phosphorelay signal transduction system"/>
    <property type="evidence" value="ECO:0007669"/>
    <property type="project" value="InterPro"/>
</dbReference>
<keyword evidence="3" id="KW-0805">Transcription regulation</keyword>
<accession>A0A919RY76</accession>
<dbReference type="InterPro" id="IPR000792">
    <property type="entry name" value="Tscrpt_reg_LuxR_C"/>
</dbReference>
<keyword evidence="5" id="KW-0804">Transcription</keyword>
<evidence type="ECO:0000256" key="4">
    <source>
        <dbReference type="ARBA" id="ARBA00023125"/>
    </source>
</evidence>
<dbReference type="Pfam" id="PF00072">
    <property type="entry name" value="Response_reg"/>
    <property type="match status" value="1"/>
</dbReference>
<dbReference type="SUPFAM" id="SSF52172">
    <property type="entry name" value="CheY-like"/>
    <property type="match status" value="1"/>
</dbReference>
<dbReference type="CDD" id="cd06170">
    <property type="entry name" value="LuxR_C_like"/>
    <property type="match status" value="1"/>
</dbReference>
<evidence type="ECO:0000256" key="5">
    <source>
        <dbReference type="ARBA" id="ARBA00023163"/>
    </source>
</evidence>
<dbReference type="Gene3D" id="3.40.50.2300">
    <property type="match status" value="1"/>
</dbReference>
<organism evidence="10 11">
    <name type="scientific">Clostridium polyendosporum</name>
    <dbReference type="NCBI Taxonomy" id="69208"/>
    <lineage>
        <taxon>Bacteria</taxon>
        <taxon>Bacillati</taxon>
        <taxon>Bacillota</taxon>
        <taxon>Clostridia</taxon>
        <taxon>Eubacteriales</taxon>
        <taxon>Clostridiaceae</taxon>
        <taxon>Clostridium</taxon>
    </lineage>
</organism>
<evidence type="ECO:0000259" key="8">
    <source>
        <dbReference type="PROSITE" id="PS50043"/>
    </source>
</evidence>
<protein>
    <recommendedName>
        <fullName evidence="1">Stage 0 sporulation protein A homolog</fullName>
    </recommendedName>
</protein>